<keyword evidence="2" id="KW-0560">Oxidoreductase</keyword>
<dbReference type="InterPro" id="IPR002401">
    <property type="entry name" value="Cyt_P450_E_grp-I"/>
</dbReference>
<protein>
    <submittedName>
        <fullName evidence="2">Benzoate 4-monooxygenase cytochrome P450</fullName>
    </submittedName>
</protein>
<dbReference type="GO" id="GO:0005506">
    <property type="term" value="F:iron ion binding"/>
    <property type="evidence" value="ECO:0007669"/>
    <property type="project" value="InterPro"/>
</dbReference>
<accession>A0A6A6IWN2</accession>
<dbReference type="GO" id="GO:0016705">
    <property type="term" value="F:oxidoreductase activity, acting on paired donors, with incorporation or reduction of molecular oxygen"/>
    <property type="evidence" value="ECO:0007669"/>
    <property type="project" value="InterPro"/>
</dbReference>
<organism evidence="2 3">
    <name type="scientific">Trematosphaeria pertusa</name>
    <dbReference type="NCBI Taxonomy" id="390896"/>
    <lineage>
        <taxon>Eukaryota</taxon>
        <taxon>Fungi</taxon>
        <taxon>Dikarya</taxon>
        <taxon>Ascomycota</taxon>
        <taxon>Pezizomycotina</taxon>
        <taxon>Dothideomycetes</taxon>
        <taxon>Pleosporomycetidae</taxon>
        <taxon>Pleosporales</taxon>
        <taxon>Massarineae</taxon>
        <taxon>Trematosphaeriaceae</taxon>
        <taxon>Trematosphaeria</taxon>
    </lineage>
</organism>
<keyword evidence="2" id="KW-0503">Monooxygenase</keyword>
<proteinExistence type="predicted"/>
<dbReference type="InterPro" id="IPR050121">
    <property type="entry name" value="Cytochrome_P450_monoxygenase"/>
</dbReference>
<dbReference type="RefSeq" id="XP_033688617.1">
    <property type="nucleotide sequence ID" value="XM_033832853.1"/>
</dbReference>
<dbReference type="Proteomes" id="UP000800094">
    <property type="component" value="Unassembled WGS sequence"/>
</dbReference>
<gene>
    <name evidence="2" type="ORF">BU26DRAFT_560900</name>
</gene>
<evidence type="ECO:0000313" key="3">
    <source>
        <dbReference type="Proteomes" id="UP000800094"/>
    </source>
</evidence>
<dbReference type="Pfam" id="PF00067">
    <property type="entry name" value="p450"/>
    <property type="match status" value="1"/>
</dbReference>
<dbReference type="PRINTS" id="PR00463">
    <property type="entry name" value="EP450I"/>
</dbReference>
<feature type="binding site" description="axial binding residue" evidence="1">
    <location>
        <position position="462"/>
    </location>
    <ligand>
        <name>heme</name>
        <dbReference type="ChEBI" id="CHEBI:30413"/>
    </ligand>
    <ligandPart>
        <name>Fe</name>
        <dbReference type="ChEBI" id="CHEBI:18248"/>
    </ligandPart>
</feature>
<reference evidence="2" key="1">
    <citation type="journal article" date="2020" name="Stud. Mycol.">
        <title>101 Dothideomycetes genomes: a test case for predicting lifestyles and emergence of pathogens.</title>
        <authorList>
            <person name="Haridas S."/>
            <person name="Albert R."/>
            <person name="Binder M."/>
            <person name="Bloem J."/>
            <person name="Labutti K."/>
            <person name="Salamov A."/>
            <person name="Andreopoulos B."/>
            <person name="Baker S."/>
            <person name="Barry K."/>
            <person name="Bills G."/>
            <person name="Bluhm B."/>
            <person name="Cannon C."/>
            <person name="Castanera R."/>
            <person name="Culley D."/>
            <person name="Daum C."/>
            <person name="Ezra D."/>
            <person name="Gonzalez J."/>
            <person name="Henrissat B."/>
            <person name="Kuo A."/>
            <person name="Liang C."/>
            <person name="Lipzen A."/>
            <person name="Lutzoni F."/>
            <person name="Magnuson J."/>
            <person name="Mondo S."/>
            <person name="Nolan M."/>
            <person name="Ohm R."/>
            <person name="Pangilinan J."/>
            <person name="Park H.-J."/>
            <person name="Ramirez L."/>
            <person name="Alfaro M."/>
            <person name="Sun H."/>
            <person name="Tritt A."/>
            <person name="Yoshinaga Y."/>
            <person name="Zwiers L.-H."/>
            <person name="Turgeon B."/>
            <person name="Goodwin S."/>
            <person name="Spatafora J."/>
            <person name="Crous P."/>
            <person name="Grigoriev I."/>
        </authorList>
    </citation>
    <scope>NUCLEOTIDE SEQUENCE</scope>
    <source>
        <strain evidence="2">CBS 122368</strain>
    </source>
</reference>
<keyword evidence="1" id="KW-0408">Iron</keyword>
<sequence>MGLFVPLTIVLTVGYVVGTTIYDLFFHPLAKYPGPFLCRISRLPSFYHACKGDRHIWSWQQFQIYGSKFRAAPNMLLFDTPEAYNSLFSYKANVMKSGSYAAWARNKHDFNTLSTIDVAGHAKKRKLLALAFTDQSVKAAQPFMARHIDRWNEVLPGETPGDDGWGEPRNMSTWADYLVFDVLGDLCFGKSFETKEPGENKLKSIPHDIADSMRILFPITKSPALEFVLWLKPRGLDKLIELATPQNMKDYFTFADSSAMQRLKAERDREAVKAPVEREDMFHFLCTARDPDTGELAFGEAELKSEATLLIVAGSDTTSTTMAGLFFYLTHYPRVYAKLVKEIRQTFSSPEDIVHGPLLASCHYLRACIDEALRVGPPGPSEFERQVLPGGTTINGEFFPQGVVLGIPHWSLFRNERVCPDPNVFRPERWIVSDHEDTLNTPEQVSFLKRSYHPFGKGVGSCLGQKLAMQQLSMTVARTLWRMDVRLAPGEEIGAGRPELGWGRRDPNTYQLDDAYISLRNGPMVQFRERSGL</sequence>
<dbReference type="InterPro" id="IPR036396">
    <property type="entry name" value="Cyt_P450_sf"/>
</dbReference>
<dbReference type="AlphaFoldDB" id="A0A6A6IWN2"/>
<dbReference type="InterPro" id="IPR001128">
    <property type="entry name" value="Cyt_P450"/>
</dbReference>
<dbReference type="GeneID" id="54586183"/>
<dbReference type="GO" id="GO:0004497">
    <property type="term" value="F:monooxygenase activity"/>
    <property type="evidence" value="ECO:0007669"/>
    <property type="project" value="UniProtKB-KW"/>
</dbReference>
<dbReference type="PANTHER" id="PTHR24305">
    <property type="entry name" value="CYTOCHROME P450"/>
    <property type="match status" value="1"/>
</dbReference>
<keyword evidence="1" id="KW-0349">Heme</keyword>
<name>A0A6A6IWN2_9PLEO</name>
<dbReference type="PANTHER" id="PTHR24305:SF226">
    <property type="entry name" value="CYTOCHROME P450 MONOOXYGENASE"/>
    <property type="match status" value="1"/>
</dbReference>
<comment type="cofactor">
    <cofactor evidence="1">
        <name>heme</name>
        <dbReference type="ChEBI" id="CHEBI:30413"/>
    </cofactor>
</comment>
<dbReference type="GO" id="GO:0020037">
    <property type="term" value="F:heme binding"/>
    <property type="evidence" value="ECO:0007669"/>
    <property type="project" value="InterPro"/>
</dbReference>
<evidence type="ECO:0000313" key="2">
    <source>
        <dbReference type="EMBL" id="KAF2253613.1"/>
    </source>
</evidence>
<dbReference type="OrthoDB" id="1470350at2759"/>
<dbReference type="EMBL" id="ML987191">
    <property type="protein sequence ID" value="KAF2253613.1"/>
    <property type="molecule type" value="Genomic_DNA"/>
</dbReference>
<dbReference type="Gene3D" id="1.10.630.10">
    <property type="entry name" value="Cytochrome P450"/>
    <property type="match status" value="1"/>
</dbReference>
<evidence type="ECO:0000256" key="1">
    <source>
        <dbReference type="PIRSR" id="PIRSR602401-1"/>
    </source>
</evidence>
<dbReference type="CDD" id="cd11061">
    <property type="entry name" value="CYP67-like"/>
    <property type="match status" value="1"/>
</dbReference>
<dbReference type="SUPFAM" id="SSF48264">
    <property type="entry name" value="Cytochrome P450"/>
    <property type="match status" value="1"/>
</dbReference>
<keyword evidence="1" id="KW-0479">Metal-binding</keyword>
<keyword evidence="3" id="KW-1185">Reference proteome</keyword>
<dbReference type="PRINTS" id="PR00385">
    <property type="entry name" value="P450"/>
</dbReference>